<name>A0A9D1XD22_9FIRM</name>
<dbReference type="Gene3D" id="3.40.50.2300">
    <property type="match status" value="2"/>
</dbReference>
<dbReference type="SUPFAM" id="SSF47413">
    <property type="entry name" value="lambda repressor-like DNA-binding domains"/>
    <property type="match status" value="1"/>
</dbReference>
<dbReference type="CDD" id="cd06267">
    <property type="entry name" value="PBP1_LacI_sugar_binding-like"/>
    <property type="match status" value="1"/>
</dbReference>
<dbReference type="SUPFAM" id="SSF53822">
    <property type="entry name" value="Periplasmic binding protein-like I"/>
    <property type="match status" value="1"/>
</dbReference>
<dbReference type="Pfam" id="PF00356">
    <property type="entry name" value="LacI"/>
    <property type="match status" value="1"/>
</dbReference>
<evidence type="ECO:0000313" key="5">
    <source>
        <dbReference type="EMBL" id="HIX77268.1"/>
    </source>
</evidence>
<reference evidence="5" key="2">
    <citation type="submission" date="2021-04" db="EMBL/GenBank/DDBJ databases">
        <authorList>
            <person name="Gilroy R."/>
        </authorList>
    </citation>
    <scope>NUCLEOTIDE SEQUENCE</scope>
    <source>
        <strain evidence="5">CHK183-1962</strain>
    </source>
</reference>
<dbReference type="Gene3D" id="1.10.260.40">
    <property type="entry name" value="lambda repressor-like DNA-binding domains"/>
    <property type="match status" value="1"/>
</dbReference>
<evidence type="ECO:0000256" key="2">
    <source>
        <dbReference type="ARBA" id="ARBA00023125"/>
    </source>
</evidence>
<keyword evidence="3" id="KW-0804">Transcription</keyword>
<dbReference type="PANTHER" id="PTHR30146:SF109">
    <property type="entry name" value="HTH-TYPE TRANSCRIPTIONAL REGULATOR GALS"/>
    <property type="match status" value="1"/>
</dbReference>
<keyword evidence="2" id="KW-0238">DNA-binding</keyword>
<evidence type="ECO:0000259" key="4">
    <source>
        <dbReference type="PROSITE" id="PS50932"/>
    </source>
</evidence>
<protein>
    <submittedName>
        <fullName evidence="5">LacI family transcriptional regulator</fullName>
    </submittedName>
</protein>
<dbReference type="CDD" id="cd01392">
    <property type="entry name" value="HTH_LacI"/>
    <property type="match status" value="1"/>
</dbReference>
<dbReference type="EMBL" id="DXEK01000110">
    <property type="protein sequence ID" value="HIX77268.1"/>
    <property type="molecule type" value="Genomic_DNA"/>
</dbReference>
<feature type="domain" description="HTH lacI-type" evidence="4">
    <location>
        <begin position="3"/>
        <end position="57"/>
    </location>
</feature>
<dbReference type="GO" id="GO:0000976">
    <property type="term" value="F:transcription cis-regulatory region binding"/>
    <property type="evidence" value="ECO:0007669"/>
    <property type="project" value="TreeGrafter"/>
</dbReference>
<dbReference type="SMART" id="SM00354">
    <property type="entry name" value="HTH_LACI"/>
    <property type="match status" value="1"/>
</dbReference>
<dbReference type="AlphaFoldDB" id="A0A9D1XD22"/>
<evidence type="ECO:0000256" key="1">
    <source>
        <dbReference type="ARBA" id="ARBA00023015"/>
    </source>
</evidence>
<sequence length="328" mass="37218">MGITTKDLANICNVSRTTVHRALHGTGRINPETKKKILEVAEQYGYRPDMLARGLVKGKTFQIGVVIMDVNNRYFSQMLSEIETAARQEGYFVNVTMHEQNPELEKEQLLRLVDYHVDGIILSSINGGTEYKKFLQELETPVVTIDNRVDAGIPFVASDGYRAIQEAMADIMNRGYERIAFVCPPLADARKTNIYTHQERLAAYQDAMARKGKAPMVFSDWDYLEKTEKYLRSSGKKTAFLCTGDMIALDMIEYLKLRELEAGKDYGIMGFDNIDFLKYVSPRLTTIDNSVKQVANAAVELLFQLINKEENVNTERILGFRIVEGETL</sequence>
<dbReference type="Pfam" id="PF13377">
    <property type="entry name" value="Peripla_BP_3"/>
    <property type="match status" value="1"/>
</dbReference>
<comment type="caution">
    <text evidence="5">The sequence shown here is derived from an EMBL/GenBank/DDBJ whole genome shotgun (WGS) entry which is preliminary data.</text>
</comment>
<evidence type="ECO:0000256" key="3">
    <source>
        <dbReference type="ARBA" id="ARBA00023163"/>
    </source>
</evidence>
<organism evidence="5 6">
    <name type="scientific">Candidatus Fusicatenibacter merdavium</name>
    <dbReference type="NCBI Taxonomy" id="2838600"/>
    <lineage>
        <taxon>Bacteria</taxon>
        <taxon>Bacillati</taxon>
        <taxon>Bacillota</taxon>
        <taxon>Clostridia</taxon>
        <taxon>Lachnospirales</taxon>
        <taxon>Lachnospiraceae</taxon>
        <taxon>Fusicatenibacter</taxon>
    </lineage>
</organism>
<dbReference type="PROSITE" id="PS50932">
    <property type="entry name" value="HTH_LACI_2"/>
    <property type="match status" value="1"/>
</dbReference>
<reference evidence="5" key="1">
    <citation type="journal article" date="2021" name="PeerJ">
        <title>Extensive microbial diversity within the chicken gut microbiome revealed by metagenomics and culture.</title>
        <authorList>
            <person name="Gilroy R."/>
            <person name="Ravi A."/>
            <person name="Getino M."/>
            <person name="Pursley I."/>
            <person name="Horton D.L."/>
            <person name="Alikhan N.F."/>
            <person name="Baker D."/>
            <person name="Gharbi K."/>
            <person name="Hall N."/>
            <person name="Watson M."/>
            <person name="Adriaenssens E.M."/>
            <person name="Foster-Nyarko E."/>
            <person name="Jarju S."/>
            <person name="Secka A."/>
            <person name="Antonio M."/>
            <person name="Oren A."/>
            <person name="Chaudhuri R.R."/>
            <person name="La Ragione R."/>
            <person name="Hildebrand F."/>
            <person name="Pallen M.J."/>
        </authorList>
    </citation>
    <scope>NUCLEOTIDE SEQUENCE</scope>
    <source>
        <strain evidence="5">CHK183-1962</strain>
    </source>
</reference>
<dbReference type="Proteomes" id="UP000886890">
    <property type="component" value="Unassembled WGS sequence"/>
</dbReference>
<dbReference type="GO" id="GO:0003700">
    <property type="term" value="F:DNA-binding transcription factor activity"/>
    <property type="evidence" value="ECO:0007669"/>
    <property type="project" value="TreeGrafter"/>
</dbReference>
<dbReference type="PANTHER" id="PTHR30146">
    <property type="entry name" value="LACI-RELATED TRANSCRIPTIONAL REPRESSOR"/>
    <property type="match status" value="1"/>
</dbReference>
<proteinExistence type="predicted"/>
<dbReference type="InterPro" id="IPR000843">
    <property type="entry name" value="HTH_LacI"/>
</dbReference>
<gene>
    <name evidence="5" type="ORF">H9734_06715</name>
</gene>
<dbReference type="InterPro" id="IPR046335">
    <property type="entry name" value="LacI/GalR-like_sensor"/>
</dbReference>
<evidence type="ECO:0000313" key="6">
    <source>
        <dbReference type="Proteomes" id="UP000886890"/>
    </source>
</evidence>
<accession>A0A9D1XD22</accession>
<keyword evidence="1" id="KW-0805">Transcription regulation</keyword>
<dbReference type="InterPro" id="IPR010982">
    <property type="entry name" value="Lambda_DNA-bd_dom_sf"/>
</dbReference>
<dbReference type="InterPro" id="IPR028082">
    <property type="entry name" value="Peripla_BP_I"/>
</dbReference>